<reference evidence="1 2" key="1">
    <citation type="submission" date="2012-02" db="EMBL/GenBank/DDBJ databases">
        <title>The Genome Sequence of Bacteroides fragilis CL07T12C05.</title>
        <authorList>
            <consortium name="The Broad Institute Genome Sequencing Platform"/>
            <person name="Earl A."/>
            <person name="Ward D."/>
            <person name="Feldgarden M."/>
            <person name="Gevers D."/>
            <person name="Zitomersky N.L."/>
            <person name="Coyne M.J."/>
            <person name="Comstock L.E."/>
            <person name="Young S.K."/>
            <person name="Zeng Q."/>
            <person name="Gargeya S."/>
            <person name="Fitzgerald M."/>
            <person name="Haas B."/>
            <person name="Abouelleil A."/>
            <person name="Alvarado L."/>
            <person name="Arachchi H.M."/>
            <person name="Berlin A."/>
            <person name="Chapman S.B."/>
            <person name="Gearin G."/>
            <person name="Goldberg J."/>
            <person name="Griggs A."/>
            <person name="Gujja S."/>
            <person name="Hansen M."/>
            <person name="Heiman D."/>
            <person name="Howarth C."/>
            <person name="Larimer J."/>
            <person name="Lui A."/>
            <person name="MacDonald P.J.P."/>
            <person name="McCowen C."/>
            <person name="Montmayeur A."/>
            <person name="Murphy C."/>
            <person name="Neiman D."/>
            <person name="Pearson M."/>
            <person name="Priest M."/>
            <person name="Roberts A."/>
            <person name="Saif S."/>
            <person name="Shea T."/>
            <person name="Sisk P."/>
            <person name="Stolte C."/>
            <person name="Sykes S."/>
            <person name="Wortman J."/>
            <person name="Nusbaum C."/>
            <person name="Birren B."/>
        </authorList>
    </citation>
    <scope>NUCLEOTIDE SEQUENCE [LARGE SCALE GENOMIC DNA]</scope>
    <source>
        <strain evidence="1 2">CL07T12C05</strain>
    </source>
</reference>
<dbReference type="EMBL" id="AGXN01000001">
    <property type="protein sequence ID" value="EIZ00738.1"/>
    <property type="molecule type" value="Genomic_DNA"/>
</dbReference>
<organism evidence="1 2">
    <name type="scientific">Bacteroides fragilis CL07T12C05</name>
    <dbReference type="NCBI Taxonomy" id="997883"/>
    <lineage>
        <taxon>Bacteria</taxon>
        <taxon>Pseudomonadati</taxon>
        <taxon>Bacteroidota</taxon>
        <taxon>Bacteroidia</taxon>
        <taxon>Bacteroidales</taxon>
        <taxon>Bacteroidaceae</taxon>
        <taxon>Bacteroides</taxon>
    </lineage>
</organism>
<evidence type="ECO:0000313" key="2">
    <source>
        <dbReference type="Proteomes" id="UP000003879"/>
    </source>
</evidence>
<proteinExistence type="predicted"/>
<dbReference type="HOGENOM" id="CLU_3388007_0_0_10"/>
<gene>
    <name evidence="1" type="ORF">HMPREF1056_00017</name>
</gene>
<name>A0A0E2AWA2_BACFG</name>
<dbReference type="AlphaFoldDB" id="A0A0E2AWA2"/>
<evidence type="ECO:0000313" key="1">
    <source>
        <dbReference type="EMBL" id="EIZ00738.1"/>
    </source>
</evidence>
<comment type="caution">
    <text evidence="1">The sequence shown here is derived from an EMBL/GenBank/DDBJ whole genome shotgun (WGS) entry which is preliminary data.</text>
</comment>
<accession>A0A0E2AWA2</accession>
<dbReference type="Proteomes" id="UP000003879">
    <property type="component" value="Unassembled WGS sequence"/>
</dbReference>
<protein>
    <submittedName>
        <fullName evidence="1">Uncharacterized protein</fullName>
    </submittedName>
</protein>
<sequence>MHNFERAGFFVTKEPALFIIYQSWASNHLWES</sequence>